<dbReference type="AlphaFoldDB" id="A0A9N8GZQ0"/>
<proteinExistence type="predicted"/>
<evidence type="ECO:0008006" key="3">
    <source>
        <dbReference type="Google" id="ProtNLM"/>
    </source>
</evidence>
<comment type="caution">
    <text evidence="1">The sequence shown here is derived from an EMBL/GenBank/DDBJ whole genome shotgun (WGS) entry which is preliminary data.</text>
</comment>
<reference evidence="1" key="1">
    <citation type="submission" date="2020-05" db="EMBL/GenBank/DDBJ databases">
        <authorList>
            <person name="Delgado-Blas J."/>
        </authorList>
    </citation>
    <scope>NUCLEOTIDE SEQUENCE</scope>
    <source>
        <strain evidence="1">BB1453</strain>
    </source>
</reference>
<dbReference type="GO" id="GO:0003677">
    <property type="term" value="F:DNA binding"/>
    <property type="evidence" value="ECO:0007669"/>
    <property type="project" value="InterPro"/>
</dbReference>
<accession>A0A9N8GZQ0</accession>
<dbReference type="InterPro" id="IPR016032">
    <property type="entry name" value="Sig_transdc_resp-reg_C-effctor"/>
</dbReference>
<dbReference type="Gene3D" id="1.10.10.10">
    <property type="entry name" value="Winged helix-like DNA-binding domain superfamily/Winged helix DNA-binding domain"/>
    <property type="match status" value="1"/>
</dbReference>
<dbReference type="SUPFAM" id="SSF46894">
    <property type="entry name" value="C-terminal effector domain of the bipartite response regulators"/>
    <property type="match status" value="1"/>
</dbReference>
<evidence type="ECO:0000313" key="1">
    <source>
        <dbReference type="EMBL" id="CAB5697141.1"/>
    </source>
</evidence>
<organism evidence="1 2">
    <name type="scientific">Providencia rettgeri</name>
    <dbReference type="NCBI Taxonomy" id="587"/>
    <lineage>
        <taxon>Bacteria</taxon>
        <taxon>Pseudomonadati</taxon>
        <taxon>Pseudomonadota</taxon>
        <taxon>Gammaproteobacteria</taxon>
        <taxon>Enterobacterales</taxon>
        <taxon>Morganellaceae</taxon>
        <taxon>Providencia</taxon>
    </lineage>
</organism>
<dbReference type="InterPro" id="IPR036388">
    <property type="entry name" value="WH-like_DNA-bd_sf"/>
</dbReference>
<sequence length="152" mass="18042">MTDLPTVQNLMDNIDYNEKESMILLSGNVVYNPLKRTLSREKNVVNLSENESCLLKLLLIKTNSKREVMYEIWEKRGTIVTESSYYKLVRQLRQSFKKVDLDENLIMTLPRIGILYTGEKSEMPVLSKYDTKKSFYTYIRYFLQRMFIRSSL</sequence>
<protein>
    <recommendedName>
        <fullName evidence="3">OmpR/PhoB-type domain-containing protein</fullName>
    </recommendedName>
</protein>
<name>A0A9N8GZQ0_PRORE</name>
<dbReference type="GO" id="GO:0006355">
    <property type="term" value="P:regulation of DNA-templated transcription"/>
    <property type="evidence" value="ECO:0007669"/>
    <property type="project" value="InterPro"/>
</dbReference>
<gene>
    <name evidence="1" type="ORF">GHA_02343</name>
</gene>
<dbReference type="Proteomes" id="UP000834611">
    <property type="component" value="Unassembled WGS sequence"/>
</dbReference>
<dbReference type="EMBL" id="CAHPSF010000005">
    <property type="protein sequence ID" value="CAB5697141.1"/>
    <property type="molecule type" value="Genomic_DNA"/>
</dbReference>
<evidence type="ECO:0000313" key="2">
    <source>
        <dbReference type="Proteomes" id="UP000834611"/>
    </source>
</evidence>